<dbReference type="Proteomes" id="UP000186308">
    <property type="component" value="Unassembled WGS sequence"/>
</dbReference>
<sequence>MRYATRKAFKSPLIFAAICGFAAAAPIASSAAEAHPALHNAAYAVEVRQGNIQIVSRRTHEPVFSVARLARAEYEILRAQSGLSASDRETPFQVRQSFTLVSLYGPFLALRDQTLIEQGSGALPGGGVRYWTIDLRRPENLNLDPKRPLAALLQPDGAIMSLATLYAPPQMTEALAHDPFVRKFVTPRAGQSPQSVLDALSHATLTNPKICLDAPRDMLSRFAIVSATPSTLGIRLGLPGRASCRGNLTNLGLTLPLLKTIRTEAGPDARVMSAPRDAGSVTIVEGHAPPETQSNGGQFSPARQ</sequence>
<dbReference type="EMBL" id="FTNE01000001">
    <property type="protein sequence ID" value="SIQ08630.1"/>
    <property type="molecule type" value="Genomic_DNA"/>
</dbReference>
<feature type="chain" id="PRO_5034558847" evidence="1">
    <location>
        <begin position="32"/>
        <end position="304"/>
    </location>
</feature>
<dbReference type="AlphaFoldDB" id="A0A8G2FF33"/>
<accession>A0A8G2FF33</accession>
<reference evidence="2 3" key="1">
    <citation type="submission" date="2017-01" db="EMBL/GenBank/DDBJ databases">
        <authorList>
            <person name="Varghese N."/>
            <person name="Submissions S."/>
        </authorList>
    </citation>
    <scope>NUCLEOTIDE SEQUENCE [LARGE SCALE GENOMIC DNA]</scope>
    <source>
        <strain evidence="2 3">ATCC 35905</strain>
    </source>
</reference>
<proteinExistence type="predicted"/>
<keyword evidence="3" id="KW-1185">Reference proteome</keyword>
<evidence type="ECO:0000313" key="2">
    <source>
        <dbReference type="EMBL" id="SIQ08630.1"/>
    </source>
</evidence>
<comment type="caution">
    <text evidence="2">The sequence shown here is derived from an EMBL/GenBank/DDBJ whole genome shotgun (WGS) entry which is preliminary data.</text>
</comment>
<name>A0A8G2FF33_ACIRU</name>
<keyword evidence="1" id="KW-0732">Signal</keyword>
<evidence type="ECO:0000313" key="3">
    <source>
        <dbReference type="Proteomes" id="UP000186308"/>
    </source>
</evidence>
<feature type="signal peptide" evidence="1">
    <location>
        <begin position="1"/>
        <end position="31"/>
    </location>
</feature>
<organism evidence="2 3">
    <name type="scientific">Acidiphilium rubrum</name>
    <dbReference type="NCBI Taxonomy" id="526"/>
    <lineage>
        <taxon>Bacteria</taxon>
        <taxon>Pseudomonadati</taxon>
        <taxon>Pseudomonadota</taxon>
        <taxon>Alphaproteobacteria</taxon>
        <taxon>Acetobacterales</taxon>
        <taxon>Acidocellaceae</taxon>
        <taxon>Acidiphilium</taxon>
    </lineage>
</organism>
<evidence type="ECO:0000256" key="1">
    <source>
        <dbReference type="SAM" id="SignalP"/>
    </source>
</evidence>
<dbReference type="RefSeq" id="WP_029312440.1">
    <property type="nucleotide sequence ID" value="NZ_FTNE01000001.1"/>
</dbReference>
<protein>
    <submittedName>
        <fullName evidence="2">Uncharacterized protein</fullName>
    </submittedName>
</protein>
<gene>
    <name evidence="2" type="ORF">SAMN05421828_101214</name>
</gene>